<keyword evidence="3" id="KW-1185">Reference proteome</keyword>
<dbReference type="RefSeq" id="WP_307479277.1">
    <property type="nucleotide sequence ID" value="NZ_JAUSUB010000037.1"/>
</dbReference>
<proteinExistence type="predicted"/>
<protein>
    <recommendedName>
        <fullName evidence="4">DUF5082 domain-containing protein</fullName>
    </recommendedName>
</protein>
<keyword evidence="1" id="KW-0175">Coiled coil</keyword>
<organism evidence="2 3">
    <name type="scientific">Cytobacillus purgationiresistens</name>
    <dbReference type="NCBI Taxonomy" id="863449"/>
    <lineage>
        <taxon>Bacteria</taxon>
        <taxon>Bacillati</taxon>
        <taxon>Bacillota</taxon>
        <taxon>Bacilli</taxon>
        <taxon>Bacillales</taxon>
        <taxon>Bacillaceae</taxon>
        <taxon>Cytobacillus</taxon>
    </lineage>
</organism>
<dbReference type="EMBL" id="JAUSUB010000037">
    <property type="protein sequence ID" value="MDQ0273321.1"/>
    <property type="molecule type" value="Genomic_DNA"/>
</dbReference>
<evidence type="ECO:0000313" key="2">
    <source>
        <dbReference type="EMBL" id="MDQ0273321.1"/>
    </source>
</evidence>
<evidence type="ECO:0000313" key="3">
    <source>
        <dbReference type="Proteomes" id="UP001238088"/>
    </source>
</evidence>
<gene>
    <name evidence="2" type="ORF">J2S17_005253</name>
</gene>
<sequence>MSLSYYYSLLQEKKRQLSRLQSCNSQLLGNQQEFSHYKSTVTKPELSSTTWQGTLASQFEDIRTDRILNSFQDIESNQFSDVFSSLNSKMQLIRQEISSIQQTIAYLEAEAEREKNDK</sequence>
<dbReference type="InterPro" id="IPR031681">
    <property type="entry name" value="YwqH-like"/>
</dbReference>
<dbReference type="Pfam" id="PF16888">
    <property type="entry name" value="YwqH-like"/>
    <property type="match status" value="1"/>
</dbReference>
<evidence type="ECO:0008006" key="4">
    <source>
        <dbReference type="Google" id="ProtNLM"/>
    </source>
</evidence>
<dbReference type="Proteomes" id="UP001238088">
    <property type="component" value="Unassembled WGS sequence"/>
</dbReference>
<comment type="caution">
    <text evidence="2">The sequence shown here is derived from an EMBL/GenBank/DDBJ whole genome shotgun (WGS) entry which is preliminary data.</text>
</comment>
<name>A0ABU0ARD2_9BACI</name>
<feature type="coiled-coil region" evidence="1">
    <location>
        <begin position="90"/>
        <end position="117"/>
    </location>
</feature>
<accession>A0ABU0ARD2</accession>
<evidence type="ECO:0000256" key="1">
    <source>
        <dbReference type="SAM" id="Coils"/>
    </source>
</evidence>
<reference evidence="2 3" key="1">
    <citation type="submission" date="2023-07" db="EMBL/GenBank/DDBJ databases">
        <title>Genomic Encyclopedia of Type Strains, Phase IV (KMG-IV): sequencing the most valuable type-strain genomes for metagenomic binning, comparative biology and taxonomic classification.</title>
        <authorList>
            <person name="Goeker M."/>
        </authorList>
    </citation>
    <scope>NUCLEOTIDE SEQUENCE [LARGE SCALE GENOMIC DNA]</scope>
    <source>
        <strain evidence="2 3">DSM 23494</strain>
    </source>
</reference>